<sequence length="333" mass="37671">MSQEGNKTFMARASLFASPADSAAVPKKRVAREAPLPAPVFPDESTIQHESPQRSHNRSQRAPPTKVVEPAPEVIADAPEADEDDVEPMEVDTTVVPSPEKAPQSSPPRGDTPCSKSTTPRRKSGRKSMPTPGKRLFFSSRDTETSECHAADQSTQLELLMANSGNEIPKALKNYIQDKKEMSEYDMQLRREIEEMEAIRKSRETMLKNATEVASRSHILSTVVQEIAPLDLTLRREQAPVDVVKRLYSKFLSITEEAGQKKIANRKALMEKETTKKLKSHLERLENIKQEKDQFQETLLEKYEQESTIWNETAKQMEQLELLSDFLKPLPIF</sequence>
<feature type="compositionally biased region" description="Low complexity" evidence="2">
    <location>
        <begin position="67"/>
        <end position="78"/>
    </location>
</feature>
<evidence type="ECO:0000313" key="3">
    <source>
        <dbReference type="EMBL" id="EFP00347.1"/>
    </source>
</evidence>
<dbReference type="GO" id="GO:0051382">
    <property type="term" value="P:kinetochore assembly"/>
    <property type="evidence" value="ECO:0007669"/>
    <property type="project" value="EnsemblMetazoa"/>
</dbReference>
<dbReference type="GeneID" id="9839520"/>
<protein>
    <submittedName>
        <fullName evidence="3">CRE-KNL-3 protein</fullName>
    </submittedName>
</protein>
<gene>
    <name evidence="3" type="primary">Cre-knl-3</name>
    <name evidence="3" type="ORF">CRE_18551</name>
</gene>
<evidence type="ECO:0000313" key="4">
    <source>
        <dbReference type="Proteomes" id="UP000008281"/>
    </source>
</evidence>
<feature type="region of interest" description="Disordered" evidence="2">
    <location>
        <begin position="1"/>
        <end position="145"/>
    </location>
</feature>
<dbReference type="eggNOG" id="ENOG502R8IZ">
    <property type="taxonomic scope" value="Eukaryota"/>
</dbReference>
<dbReference type="GO" id="GO:0007079">
    <property type="term" value="P:mitotic chromosome movement towards spindle pole"/>
    <property type="evidence" value="ECO:0007669"/>
    <property type="project" value="EnsemblMetazoa"/>
</dbReference>
<name>E3LLI5_CAERE</name>
<dbReference type="OrthoDB" id="5837310at2759"/>
<dbReference type="EMBL" id="DS268410">
    <property type="protein sequence ID" value="EFP00347.1"/>
    <property type="molecule type" value="Genomic_DNA"/>
</dbReference>
<dbReference type="GO" id="GO:0005634">
    <property type="term" value="C:nucleus"/>
    <property type="evidence" value="ECO:0007669"/>
    <property type="project" value="EnsemblMetazoa"/>
</dbReference>
<keyword evidence="4" id="KW-1185">Reference proteome</keyword>
<feature type="coiled-coil region" evidence="1">
    <location>
        <begin position="271"/>
        <end position="320"/>
    </location>
</feature>
<evidence type="ECO:0000256" key="1">
    <source>
        <dbReference type="SAM" id="Coils"/>
    </source>
</evidence>
<dbReference type="GO" id="GO:0051988">
    <property type="term" value="P:regulation of attachment of spindle microtubules to kinetochore"/>
    <property type="evidence" value="ECO:0007669"/>
    <property type="project" value="EnsemblMetazoa"/>
</dbReference>
<dbReference type="GO" id="GO:1901970">
    <property type="term" value="P:positive regulation of mitotic sister chromatid separation"/>
    <property type="evidence" value="ECO:0007669"/>
    <property type="project" value="EnsemblMetazoa"/>
</dbReference>
<dbReference type="CTD" id="9839520"/>
<dbReference type="KEGG" id="crq:GCK72_019256"/>
<dbReference type="OMA" id="GRKSMPT"/>
<dbReference type="GO" id="GO:0034501">
    <property type="term" value="P:protein localization to kinetochore"/>
    <property type="evidence" value="ECO:0007669"/>
    <property type="project" value="EnsemblMetazoa"/>
</dbReference>
<dbReference type="HOGENOM" id="CLU_834813_0_0_1"/>
<keyword evidence="1" id="KW-0175">Coiled coil</keyword>
<evidence type="ECO:0000256" key="2">
    <source>
        <dbReference type="SAM" id="MobiDB-lite"/>
    </source>
</evidence>
<dbReference type="GO" id="GO:0000444">
    <property type="term" value="C:MIS12/MIND type complex"/>
    <property type="evidence" value="ECO:0007669"/>
    <property type="project" value="EnsemblMetazoa"/>
</dbReference>
<dbReference type="AlphaFoldDB" id="E3LLI5"/>
<accession>E3LLI5</accession>
<dbReference type="GO" id="GO:0008608">
    <property type="term" value="P:attachment of spindle microtubules to kinetochore"/>
    <property type="evidence" value="ECO:0007669"/>
    <property type="project" value="EnsemblMetazoa"/>
</dbReference>
<feature type="compositionally biased region" description="Acidic residues" evidence="2">
    <location>
        <begin position="79"/>
        <end position="90"/>
    </location>
</feature>
<dbReference type="RefSeq" id="XP_003115859.2">
    <property type="nucleotide sequence ID" value="XM_003115811.2"/>
</dbReference>
<reference evidence="3" key="1">
    <citation type="submission" date="2007-07" db="EMBL/GenBank/DDBJ databases">
        <title>PCAP assembly of the Caenorhabditis remanei genome.</title>
        <authorList>
            <consortium name="The Caenorhabditis remanei Sequencing Consortium"/>
            <person name="Wilson R.K."/>
        </authorList>
    </citation>
    <scope>NUCLEOTIDE SEQUENCE [LARGE SCALE GENOMIC DNA]</scope>
    <source>
        <strain evidence="3">PB4641</strain>
    </source>
</reference>
<dbReference type="FunCoup" id="E3LLI5">
    <property type="interactions" value="1507"/>
</dbReference>
<dbReference type="STRING" id="31234.E3LLI5"/>
<dbReference type="GO" id="GO:1905561">
    <property type="term" value="P:positive regulation of kinetochore assembly"/>
    <property type="evidence" value="ECO:0007669"/>
    <property type="project" value="EnsemblMetazoa"/>
</dbReference>
<organism evidence="4">
    <name type="scientific">Caenorhabditis remanei</name>
    <name type="common">Caenorhabditis vulgaris</name>
    <dbReference type="NCBI Taxonomy" id="31234"/>
    <lineage>
        <taxon>Eukaryota</taxon>
        <taxon>Metazoa</taxon>
        <taxon>Ecdysozoa</taxon>
        <taxon>Nematoda</taxon>
        <taxon>Chromadorea</taxon>
        <taxon>Rhabditida</taxon>
        <taxon>Rhabditina</taxon>
        <taxon>Rhabditomorpha</taxon>
        <taxon>Rhabditoidea</taxon>
        <taxon>Rhabditidae</taxon>
        <taxon>Peloderinae</taxon>
        <taxon>Caenorhabditis</taxon>
    </lineage>
</organism>
<proteinExistence type="predicted"/>
<dbReference type="Proteomes" id="UP000008281">
    <property type="component" value="Unassembled WGS sequence"/>
</dbReference>